<evidence type="ECO:0000256" key="2">
    <source>
        <dbReference type="ARBA" id="ARBA00022630"/>
    </source>
</evidence>
<dbReference type="Pfam" id="PF01494">
    <property type="entry name" value="FAD_binding_3"/>
    <property type="match status" value="1"/>
</dbReference>
<dbReference type="PANTHER" id="PTHR43004">
    <property type="entry name" value="TRK SYSTEM POTASSIUM UPTAKE PROTEIN"/>
    <property type="match status" value="1"/>
</dbReference>
<dbReference type="GO" id="GO:0016709">
    <property type="term" value="F:oxidoreductase activity, acting on paired donors, with incorporation or reduction of molecular oxygen, NAD(P)H as one donor, and incorporation of one atom of oxygen"/>
    <property type="evidence" value="ECO:0007669"/>
    <property type="project" value="UniProtKB-ARBA"/>
</dbReference>
<dbReference type="OrthoDB" id="8670884at2"/>
<protein>
    <submittedName>
        <fullName evidence="5">FAD-binding protein</fullName>
    </submittedName>
</protein>
<dbReference type="InterPro" id="IPR036188">
    <property type="entry name" value="FAD/NAD-bd_sf"/>
</dbReference>
<dbReference type="Gene3D" id="3.40.30.120">
    <property type="match status" value="1"/>
</dbReference>
<dbReference type="PANTHER" id="PTHR43004:SF19">
    <property type="entry name" value="BINDING MONOOXYGENASE, PUTATIVE (JCVI)-RELATED"/>
    <property type="match status" value="1"/>
</dbReference>
<keyword evidence="3" id="KW-0274">FAD</keyword>
<dbReference type="Gene3D" id="3.30.70.2450">
    <property type="match status" value="1"/>
</dbReference>
<organism evidence="5 6">
    <name type="scientific">Streptomyces sporangiiformans</name>
    <dbReference type="NCBI Taxonomy" id="2315329"/>
    <lineage>
        <taxon>Bacteria</taxon>
        <taxon>Bacillati</taxon>
        <taxon>Actinomycetota</taxon>
        <taxon>Actinomycetes</taxon>
        <taxon>Kitasatosporales</taxon>
        <taxon>Streptomycetaceae</taxon>
        <taxon>Streptomyces</taxon>
    </lineage>
</organism>
<comment type="caution">
    <text evidence="5">The sequence shown here is derived from an EMBL/GenBank/DDBJ whole genome shotgun (WGS) entry which is preliminary data.</text>
</comment>
<name>A0A505DIJ0_9ACTN</name>
<dbReference type="Proteomes" id="UP000317378">
    <property type="component" value="Unassembled WGS sequence"/>
</dbReference>
<dbReference type="AlphaFoldDB" id="A0A505DIJ0"/>
<dbReference type="SUPFAM" id="SSF51905">
    <property type="entry name" value="FAD/NAD(P)-binding domain"/>
    <property type="match status" value="1"/>
</dbReference>
<dbReference type="NCBIfam" id="NF004832">
    <property type="entry name" value="PRK06184.1"/>
    <property type="match status" value="1"/>
</dbReference>
<dbReference type="Gene3D" id="3.50.50.60">
    <property type="entry name" value="FAD/NAD(P)-binding domain"/>
    <property type="match status" value="1"/>
</dbReference>
<sequence>MELNVVKETVDTEVPEVTEVLIVGAGPAGLTLAIDLARRGVRALVVERADALFPGSRGKGIQPRTMEVFDDLGVLESVREAGGHYPVGMIWQNGERQGEHRMFDEVAPTEAAPYAGMWMVPQWRTQEILAARLRELRGSIAFGRELTGLAQDTDGVTAAFANGAPPIRARYAVAADGGRSTVRRLLGIGMTGETVDPNPTLVADVRISGLDRDNLHVFPPSDGEGFLAIWPLPGVEDFQLAGHFEDPAAAPDLSLDGIRKLVATRTHLAPDAVTEVRWASDFRPRAALADRFRKDRVFLAGDAAHVHSPAGGQGLNTSIQDAYNLGWKLGAVLRGGAPDALLDSYEEERLPVAADMLGLSTRVHRGEVRRGEATQQLGLGYRGCSLAVETRTGLPEGALHAGDRAPDGTRGGVRLFDAFRGPHWTLLAVGTDAELPSWDEDLVHTARVPAYEAYGTGLFLVRPDGYVGWAGESAAGLSEYWARFGARR</sequence>
<evidence type="ECO:0000259" key="4">
    <source>
        <dbReference type="Pfam" id="PF01494"/>
    </source>
</evidence>
<reference evidence="5 6" key="1">
    <citation type="submission" date="2019-06" db="EMBL/GenBank/DDBJ databases">
        <title>Streptomyces sporangiiformans sp. nov., a novel actinomycete isolated from soil in Mount Song.</title>
        <authorList>
            <person name="Han L."/>
        </authorList>
    </citation>
    <scope>NUCLEOTIDE SEQUENCE [LARGE SCALE GENOMIC DNA]</scope>
    <source>
        <strain evidence="5 6">NEAU-SSA 1</strain>
    </source>
</reference>
<evidence type="ECO:0000256" key="3">
    <source>
        <dbReference type="ARBA" id="ARBA00022827"/>
    </source>
</evidence>
<dbReference type="Pfam" id="PF21274">
    <property type="entry name" value="Rng_hyd_C"/>
    <property type="match status" value="1"/>
</dbReference>
<dbReference type="InterPro" id="IPR002938">
    <property type="entry name" value="FAD-bd"/>
</dbReference>
<accession>A0A505DIJ0</accession>
<evidence type="ECO:0000313" key="5">
    <source>
        <dbReference type="EMBL" id="TPQ20578.1"/>
    </source>
</evidence>
<feature type="domain" description="FAD-binding" evidence="4">
    <location>
        <begin position="18"/>
        <end position="357"/>
    </location>
</feature>
<proteinExistence type="predicted"/>
<dbReference type="InterPro" id="IPR050641">
    <property type="entry name" value="RIFMO-like"/>
</dbReference>
<evidence type="ECO:0000256" key="1">
    <source>
        <dbReference type="ARBA" id="ARBA00001974"/>
    </source>
</evidence>
<dbReference type="EMBL" id="VCHX02000135">
    <property type="protein sequence ID" value="TPQ20578.1"/>
    <property type="molecule type" value="Genomic_DNA"/>
</dbReference>
<comment type="cofactor">
    <cofactor evidence="1">
        <name>FAD</name>
        <dbReference type="ChEBI" id="CHEBI:57692"/>
    </cofactor>
</comment>
<gene>
    <name evidence="5" type="ORF">FGD71_020090</name>
</gene>
<evidence type="ECO:0000313" key="6">
    <source>
        <dbReference type="Proteomes" id="UP000317378"/>
    </source>
</evidence>
<dbReference type="PRINTS" id="PR00420">
    <property type="entry name" value="RNGMNOXGNASE"/>
</dbReference>
<keyword evidence="2" id="KW-0285">Flavoprotein</keyword>
<dbReference type="GO" id="GO:0071949">
    <property type="term" value="F:FAD binding"/>
    <property type="evidence" value="ECO:0007669"/>
    <property type="project" value="InterPro"/>
</dbReference>
<dbReference type="RefSeq" id="WP_119101846.1">
    <property type="nucleotide sequence ID" value="NZ_QXMJ01000135.1"/>
</dbReference>
<keyword evidence="6" id="KW-1185">Reference proteome</keyword>